<evidence type="ECO:0000313" key="3">
    <source>
        <dbReference type="Proteomes" id="UP001189429"/>
    </source>
</evidence>
<name>A0ABN9Y6S8_9DINO</name>
<reference evidence="2" key="1">
    <citation type="submission" date="2023-10" db="EMBL/GenBank/DDBJ databases">
        <authorList>
            <person name="Chen Y."/>
            <person name="Shah S."/>
            <person name="Dougan E. K."/>
            <person name="Thang M."/>
            <person name="Chan C."/>
        </authorList>
    </citation>
    <scope>NUCLEOTIDE SEQUENCE [LARGE SCALE GENOMIC DNA]</scope>
</reference>
<feature type="compositionally biased region" description="Low complexity" evidence="1">
    <location>
        <begin position="390"/>
        <end position="404"/>
    </location>
</feature>
<feature type="region of interest" description="Disordered" evidence="1">
    <location>
        <begin position="378"/>
        <end position="404"/>
    </location>
</feature>
<sequence length="464" mass="46731">MLTTVVAQATAVPASGDPADAGKLLERLASPNFEGALAAQISGLDGLGEVSGGEVSLQVVPIPAAVAVWRRTTTTTTCTTASETTATSPRATFADTTTTAPPTAFPQAALPAEPWPNATGATPIEGTSPSHGTATTTTSVNSTALLALDDGAPGAAAAAWALVPLALLALCCGAPSLARCLRRTAEQPKPTVARFAEPRGGWRRPEAWYNPVVALDAFPDVQVKAKAEAPWPAPGEPDSRQTLPAVPPSSGLRSVVASFHEGASVDLLDLHSPPLSYYAGEPLLRPWPSTGHATPHRAAPARGLFLPPAPAVAVELGGQAGALRSGLRAEPLATAAPLVASAFAPPASAAALADPSAVVARMQALEMGAGRAAEPLRARPAPLAPPPLAAPAAHGAGPALAGPGQHSTAEVVARMLSMWPLAFSRTPVRCGSTTGEATLLSIAPGASGGLRQAEMPTSGARQLR</sequence>
<comment type="caution">
    <text evidence="2">The sequence shown here is derived from an EMBL/GenBank/DDBJ whole genome shotgun (WGS) entry which is preliminary data.</text>
</comment>
<dbReference type="Proteomes" id="UP001189429">
    <property type="component" value="Unassembled WGS sequence"/>
</dbReference>
<proteinExistence type="predicted"/>
<accession>A0ABN9Y6S8</accession>
<evidence type="ECO:0000256" key="1">
    <source>
        <dbReference type="SAM" id="MobiDB-lite"/>
    </source>
</evidence>
<dbReference type="EMBL" id="CAUYUJ010021741">
    <property type="protein sequence ID" value="CAK0906765.1"/>
    <property type="molecule type" value="Genomic_DNA"/>
</dbReference>
<evidence type="ECO:0000313" key="2">
    <source>
        <dbReference type="EMBL" id="CAK0906765.1"/>
    </source>
</evidence>
<organism evidence="2 3">
    <name type="scientific">Prorocentrum cordatum</name>
    <dbReference type="NCBI Taxonomy" id="2364126"/>
    <lineage>
        <taxon>Eukaryota</taxon>
        <taxon>Sar</taxon>
        <taxon>Alveolata</taxon>
        <taxon>Dinophyceae</taxon>
        <taxon>Prorocentrales</taxon>
        <taxon>Prorocentraceae</taxon>
        <taxon>Prorocentrum</taxon>
    </lineage>
</organism>
<keyword evidence="3" id="KW-1185">Reference proteome</keyword>
<gene>
    <name evidence="2" type="ORF">PCOR1329_LOCUS81977</name>
</gene>
<protein>
    <submittedName>
        <fullName evidence="2">Uncharacterized protein</fullName>
    </submittedName>
</protein>